<evidence type="ECO:0000256" key="6">
    <source>
        <dbReference type="PROSITE-ProRule" id="PRU10141"/>
    </source>
</evidence>
<feature type="transmembrane region" description="Helical" evidence="8">
    <location>
        <begin position="400"/>
        <end position="419"/>
    </location>
</feature>
<evidence type="ECO:0000256" key="1">
    <source>
        <dbReference type="ARBA" id="ARBA00022527"/>
    </source>
</evidence>
<evidence type="ECO:0000259" key="9">
    <source>
        <dbReference type="PROSITE" id="PS50011"/>
    </source>
</evidence>
<dbReference type="GO" id="GO:0043065">
    <property type="term" value="P:positive regulation of apoptotic process"/>
    <property type="evidence" value="ECO:0007669"/>
    <property type="project" value="TreeGrafter"/>
</dbReference>
<evidence type="ECO:0000256" key="8">
    <source>
        <dbReference type="SAM" id="Phobius"/>
    </source>
</evidence>
<evidence type="ECO:0000256" key="7">
    <source>
        <dbReference type="RuleBase" id="RU000304"/>
    </source>
</evidence>
<keyword evidence="1 7" id="KW-0723">Serine/threonine-protein kinase</keyword>
<dbReference type="Gene3D" id="1.10.510.10">
    <property type="entry name" value="Transferase(Phosphotransferase) domain 1"/>
    <property type="match status" value="1"/>
</dbReference>
<dbReference type="PANTHER" id="PTHR24342:SF19">
    <property type="entry name" value="PROTEIN KINASE DOMAIN-CONTAINING PROTEIN"/>
    <property type="match status" value="1"/>
</dbReference>
<keyword evidence="11" id="KW-1185">Reference proteome</keyword>
<keyword evidence="8" id="KW-0812">Transmembrane</keyword>
<dbReference type="InterPro" id="IPR000719">
    <property type="entry name" value="Prot_kinase_dom"/>
</dbReference>
<feature type="domain" description="Protein kinase" evidence="9">
    <location>
        <begin position="32"/>
        <end position="299"/>
    </location>
</feature>
<dbReference type="Pfam" id="PF00069">
    <property type="entry name" value="Pkinase"/>
    <property type="match status" value="1"/>
</dbReference>
<name>A0A7J5XCP9_DISMA</name>
<evidence type="ECO:0000256" key="3">
    <source>
        <dbReference type="ARBA" id="ARBA00022741"/>
    </source>
</evidence>
<dbReference type="Proteomes" id="UP000518266">
    <property type="component" value="Unassembled WGS sequence"/>
</dbReference>
<dbReference type="PROSITE" id="PS00108">
    <property type="entry name" value="PROTEIN_KINASE_ST"/>
    <property type="match status" value="1"/>
</dbReference>
<accession>A0A7J5XCP9</accession>
<organism evidence="10 11">
    <name type="scientific">Dissostichus mawsoni</name>
    <name type="common">Antarctic cod</name>
    <dbReference type="NCBI Taxonomy" id="36200"/>
    <lineage>
        <taxon>Eukaryota</taxon>
        <taxon>Metazoa</taxon>
        <taxon>Chordata</taxon>
        <taxon>Craniata</taxon>
        <taxon>Vertebrata</taxon>
        <taxon>Euteleostomi</taxon>
        <taxon>Actinopterygii</taxon>
        <taxon>Neopterygii</taxon>
        <taxon>Teleostei</taxon>
        <taxon>Neoteleostei</taxon>
        <taxon>Acanthomorphata</taxon>
        <taxon>Eupercaria</taxon>
        <taxon>Perciformes</taxon>
        <taxon>Notothenioidei</taxon>
        <taxon>Nototheniidae</taxon>
        <taxon>Dissostichus</taxon>
    </lineage>
</organism>
<protein>
    <recommendedName>
        <fullName evidence="9">Protein kinase domain-containing protein</fullName>
    </recommendedName>
</protein>
<evidence type="ECO:0000256" key="5">
    <source>
        <dbReference type="ARBA" id="ARBA00022840"/>
    </source>
</evidence>
<dbReference type="Gene3D" id="3.30.200.20">
    <property type="entry name" value="Phosphorylase Kinase, domain 1"/>
    <property type="match status" value="1"/>
</dbReference>
<comment type="caution">
    <text evidence="10">The sequence shown here is derived from an EMBL/GenBank/DDBJ whole genome shotgun (WGS) entry which is preliminary data.</text>
</comment>
<comment type="similarity">
    <text evidence="7">Belongs to the protein kinase superfamily.</text>
</comment>
<dbReference type="InterPro" id="IPR008271">
    <property type="entry name" value="Ser/Thr_kinase_AS"/>
</dbReference>
<evidence type="ECO:0000256" key="4">
    <source>
        <dbReference type="ARBA" id="ARBA00022777"/>
    </source>
</evidence>
<dbReference type="GO" id="GO:0004674">
    <property type="term" value="F:protein serine/threonine kinase activity"/>
    <property type="evidence" value="ECO:0007669"/>
    <property type="project" value="UniProtKB-KW"/>
</dbReference>
<dbReference type="PROSITE" id="PS50011">
    <property type="entry name" value="PROTEIN_KINASE_DOM"/>
    <property type="match status" value="1"/>
</dbReference>
<feature type="binding site" evidence="6">
    <location>
        <position position="61"/>
    </location>
    <ligand>
        <name>ATP</name>
        <dbReference type="ChEBI" id="CHEBI:30616"/>
    </ligand>
</feature>
<evidence type="ECO:0000313" key="11">
    <source>
        <dbReference type="Proteomes" id="UP000518266"/>
    </source>
</evidence>
<dbReference type="InterPro" id="IPR011009">
    <property type="entry name" value="Kinase-like_dom_sf"/>
</dbReference>
<keyword evidence="3 6" id="KW-0547">Nucleotide-binding</keyword>
<dbReference type="AlphaFoldDB" id="A0A7J5XCP9"/>
<evidence type="ECO:0000313" key="10">
    <source>
        <dbReference type="EMBL" id="KAF3834459.1"/>
    </source>
</evidence>
<keyword evidence="5 6" id="KW-0067">ATP-binding</keyword>
<dbReference type="EMBL" id="JAAKFY010000026">
    <property type="protein sequence ID" value="KAF3834459.1"/>
    <property type="molecule type" value="Genomic_DNA"/>
</dbReference>
<dbReference type="FunFam" id="1.10.510.10:FF:000571">
    <property type="entry name" value="Maternal embryonic leucine zipper kinase"/>
    <property type="match status" value="1"/>
</dbReference>
<dbReference type="SMART" id="SM00220">
    <property type="entry name" value="S_TKc"/>
    <property type="match status" value="1"/>
</dbReference>
<keyword evidence="2" id="KW-0808">Transferase</keyword>
<sequence>MLNKQQRSDKGAGEVKQSNMAVFKPENVEDFYEIGEVLGSGHFAQVRKVHERATGTYWAGKFLKIRKNACSRLGLDRSRLEEEVDILHAIQHPNIITLKDVFESRAEVVLVLELVTGGELFDFIAEKENLLESEAIEFMEQILKGLGFMHSKNIVHFDLKPENIMLSDRVAPHPNIKLIDFGLAHRFHQGEEYRSSSGTPQYIAPEVIASDPLSTAADMWSIGVITFILLSGLSPFQGDTDDETLRNIIVMNYEFAAQYFSMTSSMAKDFIQKLLPITRTQVAKRNRSSINMKSFKKFNARRKWKMSYNMVWMCNRLVRLNLLCKGRSEADPLEHVSPLALVCSLLRLLQLLQSGGQPLLSSVQLLLHQLDASVQGGHLCFSLSRHACSAWSSAFSLSNFSMSIFFLMASILAEVWWAFAAEYS</sequence>
<dbReference type="GO" id="GO:0005737">
    <property type="term" value="C:cytoplasm"/>
    <property type="evidence" value="ECO:0007669"/>
    <property type="project" value="TreeGrafter"/>
</dbReference>
<keyword evidence="8" id="KW-1133">Transmembrane helix</keyword>
<proteinExistence type="inferred from homology"/>
<dbReference type="PROSITE" id="PS00107">
    <property type="entry name" value="PROTEIN_KINASE_ATP"/>
    <property type="match status" value="1"/>
</dbReference>
<evidence type="ECO:0000256" key="2">
    <source>
        <dbReference type="ARBA" id="ARBA00022679"/>
    </source>
</evidence>
<dbReference type="SUPFAM" id="SSF56112">
    <property type="entry name" value="Protein kinase-like (PK-like)"/>
    <property type="match status" value="1"/>
</dbReference>
<keyword evidence="8" id="KW-0472">Membrane</keyword>
<dbReference type="OrthoDB" id="504170at2759"/>
<dbReference type="PANTHER" id="PTHR24342">
    <property type="entry name" value="SERINE/THREONINE-PROTEIN KINASE 17"/>
    <property type="match status" value="1"/>
</dbReference>
<dbReference type="InterPro" id="IPR017441">
    <property type="entry name" value="Protein_kinase_ATP_BS"/>
</dbReference>
<reference evidence="10 11" key="1">
    <citation type="submission" date="2020-03" db="EMBL/GenBank/DDBJ databases">
        <title>Dissostichus mawsoni Genome sequencing and assembly.</title>
        <authorList>
            <person name="Park H."/>
        </authorList>
    </citation>
    <scope>NUCLEOTIDE SEQUENCE [LARGE SCALE GENOMIC DNA]</scope>
    <source>
        <strain evidence="10">DM0001</strain>
        <tissue evidence="10">Muscle</tissue>
    </source>
</reference>
<dbReference type="GO" id="GO:0005524">
    <property type="term" value="F:ATP binding"/>
    <property type="evidence" value="ECO:0007669"/>
    <property type="project" value="UniProtKB-UniRule"/>
</dbReference>
<dbReference type="GO" id="GO:0005634">
    <property type="term" value="C:nucleus"/>
    <property type="evidence" value="ECO:0007669"/>
    <property type="project" value="TreeGrafter"/>
</dbReference>
<dbReference type="GO" id="GO:0035556">
    <property type="term" value="P:intracellular signal transduction"/>
    <property type="evidence" value="ECO:0007669"/>
    <property type="project" value="TreeGrafter"/>
</dbReference>
<gene>
    <name evidence="10" type="ORF">F7725_025663</name>
</gene>
<keyword evidence="4" id="KW-0418">Kinase</keyword>